<dbReference type="Pfam" id="PF04195">
    <property type="entry name" value="Transposase_28"/>
    <property type="match status" value="1"/>
</dbReference>
<evidence type="ECO:0000313" key="3">
    <source>
        <dbReference type="Proteomes" id="UP000215914"/>
    </source>
</evidence>
<gene>
    <name evidence="2" type="ORF">HanXRQr2_Chr17g0811721</name>
</gene>
<sequence length="197" mass="23549">MLIFHPCSGLEKRLIAWFKILSSLIVGVFDIQMRVRWQTAADALAGYITLFWDYFAEGNFRLPVTRFFLEILSYYKFHISEMHPIGMVRIRDFEFLCRSMHIESMVNRFRVFYQMHRSQGFYSFAQRASAKKILSNPPKSFHEWKPKFFFIKVGVIPMKMVFRGKEDIMTETIQTPFSETWYRDLKELPSIELLKKA</sequence>
<proteinExistence type="predicted"/>
<name>A0A9K3GUQ9_HELAN</name>
<dbReference type="InterPro" id="IPR007321">
    <property type="entry name" value="Transposase_28"/>
</dbReference>
<protein>
    <recommendedName>
        <fullName evidence="1">Transposase (putative) gypsy type domain-containing protein</fullName>
    </recommendedName>
</protein>
<dbReference type="PANTHER" id="PTHR31099:SF49">
    <property type="entry name" value="MYOSIN HEAVY CHAIN-LIKE PROTEIN"/>
    <property type="match status" value="1"/>
</dbReference>
<evidence type="ECO:0000313" key="2">
    <source>
        <dbReference type="EMBL" id="KAF5756190.1"/>
    </source>
</evidence>
<dbReference type="Proteomes" id="UP000215914">
    <property type="component" value="Unassembled WGS sequence"/>
</dbReference>
<evidence type="ECO:0000259" key="1">
    <source>
        <dbReference type="Pfam" id="PF04195"/>
    </source>
</evidence>
<accession>A0A9K3GUQ9</accession>
<dbReference type="PANTHER" id="PTHR31099">
    <property type="entry name" value="OS06G0165300 PROTEIN"/>
    <property type="match status" value="1"/>
</dbReference>
<dbReference type="EMBL" id="MNCJ02000332">
    <property type="protein sequence ID" value="KAF5756190.1"/>
    <property type="molecule type" value="Genomic_DNA"/>
</dbReference>
<dbReference type="Gramene" id="mRNA:HanXRQr2_Chr17g0811721">
    <property type="protein sequence ID" value="CDS:HanXRQr2_Chr17g0811721.1"/>
    <property type="gene ID" value="HanXRQr2_Chr17g0811721"/>
</dbReference>
<dbReference type="AlphaFoldDB" id="A0A9K3GUQ9"/>
<keyword evidence="3" id="KW-1185">Reference proteome</keyword>
<feature type="domain" description="Transposase (putative) gypsy type" evidence="1">
    <location>
        <begin position="54"/>
        <end position="115"/>
    </location>
</feature>
<comment type="caution">
    <text evidence="2">The sequence shown here is derived from an EMBL/GenBank/DDBJ whole genome shotgun (WGS) entry which is preliminary data.</text>
</comment>
<reference evidence="2" key="1">
    <citation type="journal article" date="2017" name="Nature">
        <title>The sunflower genome provides insights into oil metabolism, flowering and Asterid evolution.</title>
        <authorList>
            <person name="Badouin H."/>
            <person name="Gouzy J."/>
            <person name="Grassa C.J."/>
            <person name="Murat F."/>
            <person name="Staton S.E."/>
            <person name="Cottret L."/>
            <person name="Lelandais-Briere C."/>
            <person name="Owens G.L."/>
            <person name="Carrere S."/>
            <person name="Mayjonade B."/>
            <person name="Legrand L."/>
            <person name="Gill N."/>
            <person name="Kane N.C."/>
            <person name="Bowers J.E."/>
            <person name="Hubner S."/>
            <person name="Bellec A."/>
            <person name="Berard A."/>
            <person name="Berges H."/>
            <person name="Blanchet N."/>
            <person name="Boniface M.C."/>
            <person name="Brunel D."/>
            <person name="Catrice O."/>
            <person name="Chaidir N."/>
            <person name="Claudel C."/>
            <person name="Donnadieu C."/>
            <person name="Faraut T."/>
            <person name="Fievet G."/>
            <person name="Helmstetter N."/>
            <person name="King M."/>
            <person name="Knapp S.J."/>
            <person name="Lai Z."/>
            <person name="Le Paslier M.C."/>
            <person name="Lippi Y."/>
            <person name="Lorenzon L."/>
            <person name="Mandel J.R."/>
            <person name="Marage G."/>
            <person name="Marchand G."/>
            <person name="Marquand E."/>
            <person name="Bret-Mestries E."/>
            <person name="Morien E."/>
            <person name="Nambeesan S."/>
            <person name="Nguyen T."/>
            <person name="Pegot-Espagnet P."/>
            <person name="Pouilly N."/>
            <person name="Raftis F."/>
            <person name="Sallet E."/>
            <person name="Schiex T."/>
            <person name="Thomas J."/>
            <person name="Vandecasteele C."/>
            <person name="Vares D."/>
            <person name="Vear F."/>
            <person name="Vautrin S."/>
            <person name="Crespi M."/>
            <person name="Mangin B."/>
            <person name="Burke J.M."/>
            <person name="Salse J."/>
            <person name="Munos S."/>
            <person name="Vincourt P."/>
            <person name="Rieseberg L.H."/>
            <person name="Langlade N.B."/>
        </authorList>
    </citation>
    <scope>NUCLEOTIDE SEQUENCE</scope>
    <source>
        <tissue evidence="2">Leaves</tissue>
    </source>
</reference>
<organism evidence="2 3">
    <name type="scientific">Helianthus annuus</name>
    <name type="common">Common sunflower</name>
    <dbReference type="NCBI Taxonomy" id="4232"/>
    <lineage>
        <taxon>Eukaryota</taxon>
        <taxon>Viridiplantae</taxon>
        <taxon>Streptophyta</taxon>
        <taxon>Embryophyta</taxon>
        <taxon>Tracheophyta</taxon>
        <taxon>Spermatophyta</taxon>
        <taxon>Magnoliopsida</taxon>
        <taxon>eudicotyledons</taxon>
        <taxon>Gunneridae</taxon>
        <taxon>Pentapetalae</taxon>
        <taxon>asterids</taxon>
        <taxon>campanulids</taxon>
        <taxon>Asterales</taxon>
        <taxon>Asteraceae</taxon>
        <taxon>Asteroideae</taxon>
        <taxon>Heliantheae alliance</taxon>
        <taxon>Heliantheae</taxon>
        <taxon>Helianthus</taxon>
    </lineage>
</organism>
<reference evidence="2" key="2">
    <citation type="submission" date="2020-06" db="EMBL/GenBank/DDBJ databases">
        <title>Helianthus annuus Genome sequencing and assembly Release 2.</title>
        <authorList>
            <person name="Gouzy J."/>
            <person name="Langlade N."/>
            <person name="Munos S."/>
        </authorList>
    </citation>
    <scope>NUCLEOTIDE SEQUENCE</scope>
    <source>
        <tissue evidence="2">Leaves</tissue>
    </source>
</reference>